<dbReference type="OrthoDB" id="10413938at2759"/>
<evidence type="ECO:0000313" key="2">
    <source>
        <dbReference type="Proteomes" id="UP001152795"/>
    </source>
</evidence>
<comment type="caution">
    <text evidence="1">The sequence shown here is derived from an EMBL/GenBank/DDBJ whole genome shotgun (WGS) entry which is preliminary data.</text>
</comment>
<dbReference type="EMBL" id="CACRXK020020814">
    <property type="protein sequence ID" value="CAB4035198.1"/>
    <property type="molecule type" value="Genomic_DNA"/>
</dbReference>
<organism evidence="1 2">
    <name type="scientific">Paramuricea clavata</name>
    <name type="common">Red gorgonian</name>
    <name type="synonym">Violescent sea-whip</name>
    <dbReference type="NCBI Taxonomy" id="317549"/>
    <lineage>
        <taxon>Eukaryota</taxon>
        <taxon>Metazoa</taxon>
        <taxon>Cnidaria</taxon>
        <taxon>Anthozoa</taxon>
        <taxon>Octocorallia</taxon>
        <taxon>Malacalcyonacea</taxon>
        <taxon>Plexauridae</taxon>
        <taxon>Paramuricea</taxon>
    </lineage>
</organism>
<evidence type="ECO:0000313" key="1">
    <source>
        <dbReference type="EMBL" id="CAB4035198.1"/>
    </source>
</evidence>
<accession>A0A7D9JTG6</accession>
<dbReference type="Proteomes" id="UP001152795">
    <property type="component" value="Unassembled WGS sequence"/>
</dbReference>
<feature type="non-terminal residue" evidence="1">
    <location>
        <position position="108"/>
    </location>
</feature>
<dbReference type="AlphaFoldDB" id="A0A7D9JTG6"/>
<proteinExistence type="predicted"/>
<keyword evidence="2" id="KW-1185">Reference proteome</keyword>
<gene>
    <name evidence="1" type="ORF">PACLA_8A084082</name>
</gene>
<name>A0A7D9JTG6_PARCT</name>
<protein>
    <submittedName>
        <fullName evidence="1">Uncharacterized protein</fullName>
    </submittedName>
</protein>
<sequence>MAANCDRIANTRKKKLPSMDRLIEQGKNILGKGKKRRRLLHYEYSTDPSTGRRNCKNTYNSKYYNHEDTGISSNLEEYSGNMFQVPEVSPLIQLDCESDVDVSRNFPE</sequence>
<reference evidence="1" key="1">
    <citation type="submission" date="2020-04" db="EMBL/GenBank/DDBJ databases">
        <authorList>
            <person name="Alioto T."/>
            <person name="Alioto T."/>
            <person name="Gomez Garrido J."/>
        </authorList>
    </citation>
    <scope>NUCLEOTIDE SEQUENCE</scope>
    <source>
        <strain evidence="1">A484AB</strain>
    </source>
</reference>